<keyword evidence="2" id="KW-1185">Reference proteome</keyword>
<dbReference type="OrthoDB" id="3422065at2"/>
<gene>
    <name evidence="1" type="ORF">FQU76_02480</name>
</gene>
<organism evidence="1 2">
    <name type="scientific">Streptomyces qinzhouensis</name>
    <dbReference type="NCBI Taxonomy" id="2599401"/>
    <lineage>
        <taxon>Bacteria</taxon>
        <taxon>Bacillati</taxon>
        <taxon>Actinomycetota</taxon>
        <taxon>Actinomycetes</taxon>
        <taxon>Kitasatosporales</taxon>
        <taxon>Streptomycetaceae</taxon>
        <taxon>Streptomyces</taxon>
    </lineage>
</organism>
<dbReference type="Gene3D" id="3.40.109.10">
    <property type="entry name" value="NADH Oxidase"/>
    <property type="match status" value="2"/>
</dbReference>
<protein>
    <submittedName>
        <fullName evidence="1">Nitroreductase</fullName>
    </submittedName>
</protein>
<dbReference type="EMBL" id="CP042266">
    <property type="protein sequence ID" value="QDY80712.1"/>
    <property type="molecule type" value="Genomic_DNA"/>
</dbReference>
<sequence>MAAAALLAPSVAAALALARSARVPGPDLPYRPVAPRRRDEGLPVPAALDPVLRNSVAGGRFRPAASAGALHPVSVRLLAGPGAGLPTGQYAYEPGAHRLHPLGPPSAPVARGAFAVLEVAPERTVAHYRHRAWPLTLLDAGHTVAALVAAGAGAYCLDLAAGAVPRPPGRRTDGIPLAIVRLTADGELSDGPPAVQDGHRAAPHPEIARARGILRLLAAAGDRHGTWYTARRSAHPAVVRARRSADPAALATGRPPSRGVLRRVLTAARAAAPGGPEWWLAVGGDRPALLTGAGPGLRTEAVGPVLDTLAVRAAGQGWIARTGAVLLAVGCPSDAGPNRIRRDHLLAGYGIGHAQLAATALGLPARPVGSWQGADLGADLGGPAGRRWIVHGLAFAAPPDGHR</sequence>
<name>A0A5B8IQB1_9ACTN</name>
<dbReference type="AlphaFoldDB" id="A0A5B8IQB1"/>
<dbReference type="GO" id="GO:0016491">
    <property type="term" value="F:oxidoreductase activity"/>
    <property type="evidence" value="ECO:0007669"/>
    <property type="project" value="InterPro"/>
</dbReference>
<dbReference type="Proteomes" id="UP000320580">
    <property type="component" value="Chromosome"/>
</dbReference>
<reference evidence="1 2" key="1">
    <citation type="submission" date="2019-07" db="EMBL/GenBank/DDBJ databases">
        <authorList>
            <person name="Zhu P."/>
        </authorList>
    </citation>
    <scope>NUCLEOTIDE SEQUENCE [LARGE SCALE GENOMIC DNA]</scope>
    <source>
        <strain evidence="1 2">SSL-25</strain>
    </source>
</reference>
<accession>A0A5B8IQB1</accession>
<evidence type="ECO:0000313" key="2">
    <source>
        <dbReference type="Proteomes" id="UP000320580"/>
    </source>
</evidence>
<dbReference type="SUPFAM" id="SSF55469">
    <property type="entry name" value="FMN-dependent nitroreductase-like"/>
    <property type="match status" value="1"/>
</dbReference>
<proteinExistence type="predicted"/>
<dbReference type="InterPro" id="IPR000415">
    <property type="entry name" value="Nitroreductase-like"/>
</dbReference>
<dbReference type="KEGG" id="sqz:FQU76_02480"/>
<evidence type="ECO:0000313" key="1">
    <source>
        <dbReference type="EMBL" id="QDY80712.1"/>
    </source>
</evidence>